<dbReference type="EMBL" id="SSOB01000007">
    <property type="protein sequence ID" value="THF82195.1"/>
    <property type="molecule type" value="Genomic_DNA"/>
</dbReference>
<evidence type="ECO:0000313" key="1">
    <source>
        <dbReference type="EMBL" id="THF82195.1"/>
    </source>
</evidence>
<evidence type="ECO:0008006" key="3">
    <source>
        <dbReference type="Google" id="ProtNLM"/>
    </source>
</evidence>
<reference evidence="1 2" key="1">
    <citation type="submission" date="2019-04" db="EMBL/GenBank/DDBJ databases">
        <title>Cohnella sp. nov. isolated from preserved vegetables.</title>
        <authorList>
            <person name="Lin S.-Y."/>
            <person name="Hung M.-H."/>
            <person name="Young C.-C."/>
        </authorList>
    </citation>
    <scope>NUCLEOTIDE SEQUENCE [LARGE SCALE GENOMIC DNA]</scope>
    <source>
        <strain evidence="1 2">CC-MHH1044</strain>
    </source>
</reference>
<dbReference type="OrthoDB" id="9902101at2"/>
<keyword evidence="2" id="KW-1185">Reference proteome</keyword>
<accession>A0A4S4C392</accession>
<dbReference type="Proteomes" id="UP000310636">
    <property type="component" value="Unassembled WGS sequence"/>
</dbReference>
<name>A0A4S4C392_9BACL</name>
<protein>
    <recommendedName>
        <fullName evidence="3">Fimbrial protein</fullName>
    </recommendedName>
</protein>
<dbReference type="RefSeq" id="WP_136369133.1">
    <property type="nucleotide sequence ID" value="NZ_SSOB01000007.1"/>
</dbReference>
<gene>
    <name evidence="1" type="ORF">E6C55_07380</name>
</gene>
<proteinExistence type="predicted"/>
<dbReference type="AlphaFoldDB" id="A0A4S4C392"/>
<sequence>MRPLNLLPRMTVWQRYSRFMLLGIAVATAAALGAIVIEAGSDHRAAGRMEQEIAQLEQRVRSLETEPQADPAVKRYEELKAKLSSLQSGRADWPQLVKLIEEPLPPGASLISVSASAGPQLRLQYTFAQESDIIAYLAAVQRIPRVDHARMTGMTKQVQSLPTNYAVGMEIYFRPNEGVE</sequence>
<organism evidence="1 2">
    <name type="scientific">Cohnella fermenti</name>
    <dbReference type="NCBI Taxonomy" id="2565925"/>
    <lineage>
        <taxon>Bacteria</taxon>
        <taxon>Bacillati</taxon>
        <taxon>Bacillota</taxon>
        <taxon>Bacilli</taxon>
        <taxon>Bacillales</taxon>
        <taxon>Paenibacillaceae</taxon>
        <taxon>Cohnella</taxon>
    </lineage>
</organism>
<evidence type="ECO:0000313" key="2">
    <source>
        <dbReference type="Proteomes" id="UP000310636"/>
    </source>
</evidence>
<comment type="caution">
    <text evidence="1">The sequence shown here is derived from an EMBL/GenBank/DDBJ whole genome shotgun (WGS) entry which is preliminary data.</text>
</comment>